<dbReference type="PANTHER" id="PTHR48011">
    <property type="entry name" value="CCR4-NOT TRANSCRIPTIONAL COMPLEX SUBUNIT CAF120-RELATED"/>
    <property type="match status" value="1"/>
</dbReference>
<keyword evidence="1" id="KW-0808">Transferase</keyword>
<dbReference type="OrthoDB" id="25592at2759"/>
<dbReference type="InterPro" id="IPR008271">
    <property type="entry name" value="Ser/Thr_kinase_AS"/>
</dbReference>
<keyword evidence="3 8" id="KW-0418">Kinase</keyword>
<dbReference type="PROSITE" id="PS00107">
    <property type="entry name" value="PROTEIN_KINASE_ATP"/>
    <property type="match status" value="1"/>
</dbReference>
<dbReference type="Gramene" id="Vigun10g004200.1.v1.2">
    <property type="protein sequence ID" value="Vigun10g004200.1.v1.2.CDS.1"/>
    <property type="gene ID" value="Vigun10g004200.v1.2"/>
</dbReference>
<dbReference type="Gene3D" id="1.10.510.10">
    <property type="entry name" value="Transferase(Phosphotransferase) domain 1"/>
    <property type="match status" value="1"/>
</dbReference>
<dbReference type="Proteomes" id="UP000501690">
    <property type="component" value="Linkage Group LG8"/>
</dbReference>
<evidence type="ECO:0000313" key="9">
    <source>
        <dbReference type="Proteomes" id="UP000501690"/>
    </source>
</evidence>
<feature type="binding site" evidence="5">
    <location>
        <position position="39"/>
    </location>
    <ligand>
        <name>ATP</name>
        <dbReference type="ChEBI" id="CHEBI:30616"/>
    </ligand>
</feature>
<name>A0A4D6MSZ7_VIGUN</name>
<evidence type="ECO:0000256" key="5">
    <source>
        <dbReference type="PROSITE-ProRule" id="PRU10141"/>
    </source>
</evidence>
<dbReference type="GO" id="GO:0004674">
    <property type="term" value="F:protein serine/threonine kinase activity"/>
    <property type="evidence" value="ECO:0007669"/>
    <property type="project" value="UniProtKB-KW"/>
</dbReference>
<comment type="similarity">
    <text evidence="6">Belongs to the protein kinase superfamily.</text>
</comment>
<dbReference type="InterPro" id="IPR017441">
    <property type="entry name" value="Protein_kinase_ATP_BS"/>
</dbReference>
<dbReference type="GO" id="GO:0005524">
    <property type="term" value="F:ATP binding"/>
    <property type="evidence" value="ECO:0007669"/>
    <property type="project" value="UniProtKB-UniRule"/>
</dbReference>
<dbReference type="PANTHER" id="PTHR48011:SF51">
    <property type="entry name" value="PROTEIN KINASE SUPERFAMILY PROTEIN"/>
    <property type="match status" value="1"/>
</dbReference>
<evidence type="ECO:0000313" key="8">
    <source>
        <dbReference type="EMBL" id="QCE04650.1"/>
    </source>
</evidence>
<feature type="domain" description="Protein kinase" evidence="7">
    <location>
        <begin position="4"/>
        <end position="267"/>
    </location>
</feature>
<evidence type="ECO:0000256" key="6">
    <source>
        <dbReference type="RuleBase" id="RU000304"/>
    </source>
</evidence>
<dbReference type="PROSITE" id="PS50011">
    <property type="entry name" value="PROTEIN_KINASE_DOM"/>
    <property type="match status" value="1"/>
</dbReference>
<evidence type="ECO:0000256" key="2">
    <source>
        <dbReference type="ARBA" id="ARBA00022741"/>
    </source>
</evidence>
<dbReference type="SUPFAM" id="SSF56112">
    <property type="entry name" value="Protein kinase-like (PK-like)"/>
    <property type="match status" value="1"/>
</dbReference>
<keyword evidence="9" id="KW-1185">Reference proteome</keyword>
<accession>A0A4D6MSZ7</accession>
<evidence type="ECO:0000256" key="4">
    <source>
        <dbReference type="ARBA" id="ARBA00022840"/>
    </source>
</evidence>
<sequence>MAEWEKLSVLGEGSYGTVYLVGVHLLEEHNSKFLLLALKTSSSYTMLREKKVLELLLGCEGIVQCYFYKYIVERGCLTYNLFMEYAPHGSLGDLIKTELLSDKEVIVYTHMILKGLSCMHEKGIVHCDLKSNNILLFPSSDGRAKYKLKIADFGLSKTREEANTDLGEIKFRGTPYYMSPESVRGFKETPLDIWSLGCIVIEMSTGLREWWNFQTRDQLLWKLAFFEEAPKIPDKLSYDCKNFLEKCLMKNPEQRWTAKMLLDHPFI</sequence>
<dbReference type="GO" id="GO:0007165">
    <property type="term" value="P:signal transduction"/>
    <property type="evidence" value="ECO:0007669"/>
    <property type="project" value="TreeGrafter"/>
</dbReference>
<dbReference type="EMBL" id="CP039352">
    <property type="protein sequence ID" value="QCE04650.1"/>
    <property type="molecule type" value="Genomic_DNA"/>
</dbReference>
<organism evidence="8 9">
    <name type="scientific">Vigna unguiculata</name>
    <name type="common">Cowpea</name>
    <dbReference type="NCBI Taxonomy" id="3917"/>
    <lineage>
        <taxon>Eukaryota</taxon>
        <taxon>Viridiplantae</taxon>
        <taxon>Streptophyta</taxon>
        <taxon>Embryophyta</taxon>
        <taxon>Tracheophyta</taxon>
        <taxon>Spermatophyta</taxon>
        <taxon>Magnoliopsida</taxon>
        <taxon>eudicotyledons</taxon>
        <taxon>Gunneridae</taxon>
        <taxon>Pentapetalae</taxon>
        <taxon>rosids</taxon>
        <taxon>fabids</taxon>
        <taxon>Fabales</taxon>
        <taxon>Fabaceae</taxon>
        <taxon>Papilionoideae</taxon>
        <taxon>50 kb inversion clade</taxon>
        <taxon>NPAAA clade</taxon>
        <taxon>indigoferoid/millettioid clade</taxon>
        <taxon>Phaseoleae</taxon>
        <taxon>Vigna</taxon>
    </lineage>
</organism>
<proteinExistence type="inferred from homology"/>
<gene>
    <name evidence="8" type="ORF">DEO72_LG8g2687</name>
</gene>
<protein>
    <submittedName>
        <fullName evidence="8">Mitogen-activated protein kinase kinase kinase</fullName>
    </submittedName>
</protein>
<dbReference type="InterPro" id="IPR011009">
    <property type="entry name" value="Kinase-like_dom_sf"/>
</dbReference>
<dbReference type="AlphaFoldDB" id="A0A4D6MSZ7"/>
<keyword evidence="4 5" id="KW-0067">ATP-binding</keyword>
<dbReference type="InterPro" id="IPR000719">
    <property type="entry name" value="Prot_kinase_dom"/>
</dbReference>
<dbReference type="InterPro" id="IPR052751">
    <property type="entry name" value="Plant_MAPKKK"/>
</dbReference>
<dbReference type="Pfam" id="PF00069">
    <property type="entry name" value="Pkinase"/>
    <property type="match status" value="1"/>
</dbReference>
<keyword evidence="6" id="KW-0723">Serine/threonine-protein kinase</keyword>
<keyword evidence="2 5" id="KW-0547">Nucleotide-binding</keyword>
<evidence type="ECO:0000256" key="3">
    <source>
        <dbReference type="ARBA" id="ARBA00022777"/>
    </source>
</evidence>
<dbReference type="SMART" id="SM00220">
    <property type="entry name" value="S_TKc"/>
    <property type="match status" value="1"/>
</dbReference>
<dbReference type="PROSITE" id="PS00108">
    <property type="entry name" value="PROTEIN_KINASE_ST"/>
    <property type="match status" value="1"/>
</dbReference>
<evidence type="ECO:0000256" key="1">
    <source>
        <dbReference type="ARBA" id="ARBA00022679"/>
    </source>
</evidence>
<reference evidence="8 9" key="1">
    <citation type="submission" date="2019-04" db="EMBL/GenBank/DDBJ databases">
        <title>An improved genome assembly and genetic linkage map for asparagus bean, Vigna unguiculata ssp. sesquipedialis.</title>
        <authorList>
            <person name="Xia Q."/>
            <person name="Zhang R."/>
            <person name="Dong Y."/>
        </authorList>
    </citation>
    <scope>NUCLEOTIDE SEQUENCE [LARGE SCALE GENOMIC DNA]</scope>
    <source>
        <tissue evidence="8">Leaf</tissue>
    </source>
</reference>
<evidence type="ECO:0000259" key="7">
    <source>
        <dbReference type="PROSITE" id="PS50011"/>
    </source>
</evidence>